<gene>
    <name evidence="3" type="ORF">Tco_1080553</name>
</gene>
<dbReference type="EMBL" id="BQNB010020043">
    <property type="protein sequence ID" value="GJT91708.1"/>
    <property type="molecule type" value="Genomic_DNA"/>
</dbReference>
<evidence type="ECO:0000313" key="4">
    <source>
        <dbReference type="Proteomes" id="UP001151760"/>
    </source>
</evidence>
<feature type="coiled-coil region" evidence="1">
    <location>
        <begin position="566"/>
        <end position="593"/>
    </location>
</feature>
<feature type="region of interest" description="Disordered" evidence="2">
    <location>
        <begin position="53"/>
        <end position="72"/>
    </location>
</feature>
<keyword evidence="4" id="KW-1185">Reference proteome</keyword>
<feature type="region of interest" description="Disordered" evidence="2">
    <location>
        <begin position="442"/>
        <end position="522"/>
    </location>
</feature>
<dbReference type="Pfam" id="PF14223">
    <property type="entry name" value="Retrotran_gag_2"/>
    <property type="match status" value="1"/>
</dbReference>
<feature type="compositionally biased region" description="Basic and acidic residues" evidence="2">
    <location>
        <begin position="471"/>
        <end position="497"/>
    </location>
</feature>
<proteinExistence type="predicted"/>
<evidence type="ECO:0000256" key="1">
    <source>
        <dbReference type="SAM" id="Coils"/>
    </source>
</evidence>
<protein>
    <submittedName>
        <fullName evidence="3">Uncharacterized protein</fullName>
    </submittedName>
</protein>
<accession>A0ABQ5HV16</accession>
<name>A0ABQ5HV16_9ASTR</name>
<feature type="compositionally biased region" description="Polar residues" evidence="2">
    <location>
        <begin position="460"/>
        <end position="469"/>
    </location>
</feature>
<feature type="region of interest" description="Disordered" evidence="2">
    <location>
        <begin position="652"/>
        <end position="676"/>
    </location>
</feature>
<evidence type="ECO:0000256" key="2">
    <source>
        <dbReference type="SAM" id="MobiDB-lite"/>
    </source>
</evidence>
<reference evidence="3" key="1">
    <citation type="journal article" date="2022" name="Int. J. Mol. Sci.">
        <title>Draft Genome of Tanacetum Coccineum: Genomic Comparison of Closely Related Tanacetum-Family Plants.</title>
        <authorList>
            <person name="Yamashiro T."/>
            <person name="Shiraishi A."/>
            <person name="Nakayama K."/>
            <person name="Satake H."/>
        </authorList>
    </citation>
    <scope>NUCLEOTIDE SEQUENCE</scope>
</reference>
<keyword evidence="1" id="KW-0175">Coiled coil</keyword>
<sequence length="731" mass="82727">MAEQDIPPPTITAMKIPIIRKGEYDIWSMRMRQYICHTDHNLWDVIVNGDLEEEPAPTGETSAPPAPKTAKQLAAKRNQERVKSILLLAIPDEYLLKFHNVADAKSLWEAIKSRFGGNEESKKMQKNVLKHQFENFSTASNENLDKAYDRFQKLISQLEVHGAPISKEDINQKFLRSLPPSWNQIALIMRNKPDIDEIDIDDLYNNLRVYEDEMKRSSSSTSTSQNLAFLSSENTSSTNEVSTTSGDFRVSTAGGINHVPSTPCAHDVDYSFFAQPTTSHQLKNEDFQQIVGDDLEELDLRWQVAMLTVRVRKIHSEDRKEHGLKKNDLFHLINHKLSATTGAMHQQMNLHHRSNDEENTPANDSLDEYAIRKKIIKPKTTDLNTKPSETVGIMEVTTQAAQIQDLKSQIKQLKKKAKPVISHHNAWIMSVSIKQRLAKKKPLKKKWMQKKSTDAYMQKGVSTEDQVSTVKPDEGTDKPKVRTDKLEVSTTKPKEVEVSTNKLGEATAEPKDGTSDESTAPTTIFRDDETILVFDKPRATSTRSILTLKPLLKIDPQDKGKKVLEEEAESDAVDEAERKFDQLAKDEEIARKAALIQDFDDILARIEADRLLAAKGFKREEEKRGKKHADLKNKNFEEIKVLYKEGTKKRKSGHVKMITRKRPRLQPEDDSDDEHVSSPDGIYLVVYRVNGPSGHLTILNRELAILEQTATGKGISNSLMAGSFPKTTKPN</sequence>
<dbReference type="Proteomes" id="UP001151760">
    <property type="component" value="Unassembled WGS sequence"/>
</dbReference>
<comment type="caution">
    <text evidence="3">The sequence shown here is derived from an EMBL/GenBank/DDBJ whole genome shotgun (WGS) entry which is preliminary data.</text>
</comment>
<evidence type="ECO:0000313" key="3">
    <source>
        <dbReference type="EMBL" id="GJT91708.1"/>
    </source>
</evidence>
<reference evidence="3" key="2">
    <citation type="submission" date="2022-01" db="EMBL/GenBank/DDBJ databases">
        <authorList>
            <person name="Yamashiro T."/>
            <person name="Shiraishi A."/>
            <person name="Satake H."/>
            <person name="Nakayama K."/>
        </authorList>
    </citation>
    <scope>NUCLEOTIDE SEQUENCE</scope>
</reference>
<organism evidence="3 4">
    <name type="scientific">Tanacetum coccineum</name>
    <dbReference type="NCBI Taxonomy" id="301880"/>
    <lineage>
        <taxon>Eukaryota</taxon>
        <taxon>Viridiplantae</taxon>
        <taxon>Streptophyta</taxon>
        <taxon>Embryophyta</taxon>
        <taxon>Tracheophyta</taxon>
        <taxon>Spermatophyta</taxon>
        <taxon>Magnoliopsida</taxon>
        <taxon>eudicotyledons</taxon>
        <taxon>Gunneridae</taxon>
        <taxon>Pentapetalae</taxon>
        <taxon>asterids</taxon>
        <taxon>campanulids</taxon>
        <taxon>Asterales</taxon>
        <taxon>Asteraceae</taxon>
        <taxon>Asteroideae</taxon>
        <taxon>Anthemideae</taxon>
        <taxon>Anthemidinae</taxon>
        <taxon>Tanacetum</taxon>
    </lineage>
</organism>
<dbReference type="PANTHER" id="PTHR35317">
    <property type="entry name" value="OS04G0629600 PROTEIN"/>
    <property type="match status" value="1"/>
</dbReference>
<dbReference type="PANTHER" id="PTHR35317:SF23">
    <property type="entry name" value="OS04G0629600 PROTEIN"/>
    <property type="match status" value="1"/>
</dbReference>
<feature type="compositionally biased region" description="Basic residues" evidence="2">
    <location>
        <begin position="652"/>
        <end position="664"/>
    </location>
</feature>